<dbReference type="InterPro" id="IPR019079">
    <property type="entry name" value="Capsule_synth_CapA"/>
</dbReference>
<dbReference type="PANTHER" id="PTHR33393">
    <property type="entry name" value="POLYGLUTAMINE SYNTHESIS ACCESSORY PROTEIN RV0574C-RELATED"/>
    <property type="match status" value="1"/>
</dbReference>
<dbReference type="OrthoDB" id="9810906at2"/>
<evidence type="ECO:0000313" key="3">
    <source>
        <dbReference type="EMBL" id="PJJ80222.1"/>
    </source>
</evidence>
<reference evidence="3 4" key="1">
    <citation type="submission" date="2017-11" db="EMBL/GenBank/DDBJ databases">
        <title>Genomic Encyclopedia of Archaeal and Bacterial Type Strains, Phase II (KMG-II): From Individual Species to Whole Genera.</title>
        <authorList>
            <person name="Goeker M."/>
        </authorList>
    </citation>
    <scope>NUCLEOTIDE SEQUENCE [LARGE SCALE GENOMIC DNA]</scope>
    <source>
        <strain evidence="3 4">DSM 28175</strain>
    </source>
</reference>
<proteinExistence type="inferred from homology"/>
<gene>
    <name evidence="3" type="ORF">CLV57_3369</name>
</gene>
<feature type="domain" description="Capsule synthesis protein CapA" evidence="2">
    <location>
        <begin position="55"/>
        <end position="299"/>
    </location>
</feature>
<dbReference type="PANTHER" id="PTHR33393:SF11">
    <property type="entry name" value="POLYGLUTAMINE SYNTHESIS ACCESSORY PROTEIN RV0574C-RELATED"/>
    <property type="match status" value="1"/>
</dbReference>
<dbReference type="InterPro" id="IPR029052">
    <property type="entry name" value="Metallo-depent_PP-like"/>
</dbReference>
<comment type="caution">
    <text evidence="3">The sequence shown here is derived from an EMBL/GenBank/DDBJ whole genome shotgun (WGS) entry which is preliminary data.</text>
</comment>
<dbReference type="SUPFAM" id="SSF56300">
    <property type="entry name" value="Metallo-dependent phosphatases"/>
    <property type="match status" value="1"/>
</dbReference>
<dbReference type="RefSeq" id="WP_100342513.1">
    <property type="nucleotide sequence ID" value="NZ_PGFJ01000002.1"/>
</dbReference>
<dbReference type="AlphaFoldDB" id="A0A2H9VPI7"/>
<comment type="similarity">
    <text evidence="1">Belongs to the CapA family.</text>
</comment>
<keyword evidence="4" id="KW-1185">Reference proteome</keyword>
<dbReference type="Proteomes" id="UP000242687">
    <property type="component" value="Unassembled WGS sequence"/>
</dbReference>
<dbReference type="CDD" id="cd07381">
    <property type="entry name" value="MPP_CapA"/>
    <property type="match status" value="1"/>
</dbReference>
<dbReference type="Pfam" id="PF09587">
    <property type="entry name" value="PGA_cap"/>
    <property type="match status" value="1"/>
</dbReference>
<dbReference type="EMBL" id="PGFJ01000002">
    <property type="protein sequence ID" value="PJJ80222.1"/>
    <property type="molecule type" value="Genomic_DNA"/>
</dbReference>
<dbReference type="SMART" id="SM00854">
    <property type="entry name" value="PGA_cap"/>
    <property type="match status" value="1"/>
</dbReference>
<dbReference type="InterPro" id="IPR052169">
    <property type="entry name" value="CW_Biosynth-Accessory"/>
</dbReference>
<evidence type="ECO:0000256" key="1">
    <source>
        <dbReference type="ARBA" id="ARBA00005662"/>
    </source>
</evidence>
<evidence type="ECO:0000259" key="2">
    <source>
        <dbReference type="SMART" id="SM00854"/>
    </source>
</evidence>
<protein>
    <submittedName>
        <fullName evidence="3">Poly-gamma-glutamate capsule biosynthesis protein CapA/YwtB (Metallophosphatase superfamily)</fullName>
    </submittedName>
</protein>
<dbReference type="Gene3D" id="3.60.21.10">
    <property type="match status" value="1"/>
</dbReference>
<accession>A0A2H9VPI7</accession>
<organism evidence="3 4">
    <name type="scientific">Mucilaginibacter auburnensis</name>
    <dbReference type="NCBI Taxonomy" id="1457233"/>
    <lineage>
        <taxon>Bacteria</taxon>
        <taxon>Pseudomonadati</taxon>
        <taxon>Bacteroidota</taxon>
        <taxon>Sphingobacteriia</taxon>
        <taxon>Sphingobacteriales</taxon>
        <taxon>Sphingobacteriaceae</taxon>
        <taxon>Mucilaginibacter</taxon>
    </lineage>
</organism>
<evidence type="ECO:0000313" key="4">
    <source>
        <dbReference type="Proteomes" id="UP000242687"/>
    </source>
</evidence>
<name>A0A2H9VPI7_9SPHI</name>
<sequence length="378" mass="41051">MIRSPKTFVAFISLLCCLFGCDSDQQQERKSDKKITQPTQPTPATKKPIISDVITIAAVGDIMLGTSYPNNSTLPPDGAVNSFQYVRKHLQNADLTFGNLEGTLLDGGQPAAYKLHLKSKAYLFRMPTSYGSVLKDAGFDIISIANNHIGDFGEKGRESTVKTLDNSGIRYAGLLEYPTTEFTIKGVKYGFCAFAPNSNTVPLLDIKGAGQIIANLKQRCDVVIVSFHGGAEGVQFEHVAKASESYFGERRGDLRAFAHNAIDSGADVILGHGPHVSRAMEIYKNRLIAYSLGNFCTYRSVSIAGVTGIAPLLKVNINRKGEFLSGNIISVKQSREKRVEPDTAHRAAKRIKMLSATDFPDNSLDISPTGVLSKADQN</sequence>